<dbReference type="PROSITE" id="PS00315">
    <property type="entry name" value="DEHYDRIN_1"/>
    <property type="match status" value="1"/>
</dbReference>
<evidence type="ECO:0000313" key="5">
    <source>
        <dbReference type="Proteomes" id="UP000245207"/>
    </source>
</evidence>
<evidence type="ECO:0000256" key="2">
    <source>
        <dbReference type="RuleBase" id="RU003995"/>
    </source>
</evidence>
<dbReference type="Pfam" id="PF00257">
    <property type="entry name" value="Dehydrin"/>
    <property type="match status" value="1"/>
</dbReference>
<dbReference type="GO" id="GO:0009631">
    <property type="term" value="P:cold acclimation"/>
    <property type="evidence" value="ECO:0007669"/>
    <property type="project" value="TreeGrafter"/>
</dbReference>
<reference evidence="4 5" key="1">
    <citation type="journal article" date="2018" name="Mol. Plant">
        <title>The genome of Artemisia annua provides insight into the evolution of Asteraceae family and artemisinin biosynthesis.</title>
        <authorList>
            <person name="Shen Q."/>
            <person name="Zhang L."/>
            <person name="Liao Z."/>
            <person name="Wang S."/>
            <person name="Yan T."/>
            <person name="Shi P."/>
            <person name="Liu M."/>
            <person name="Fu X."/>
            <person name="Pan Q."/>
            <person name="Wang Y."/>
            <person name="Lv Z."/>
            <person name="Lu X."/>
            <person name="Zhang F."/>
            <person name="Jiang W."/>
            <person name="Ma Y."/>
            <person name="Chen M."/>
            <person name="Hao X."/>
            <person name="Li L."/>
            <person name="Tang Y."/>
            <person name="Lv G."/>
            <person name="Zhou Y."/>
            <person name="Sun X."/>
            <person name="Brodelius P.E."/>
            <person name="Rose J.K.C."/>
            <person name="Tang K."/>
        </authorList>
    </citation>
    <scope>NUCLEOTIDE SEQUENCE [LARGE SCALE GENOMIC DNA]</scope>
    <source>
        <strain evidence="5">cv. Huhao1</strain>
        <tissue evidence="4">Leaf</tissue>
    </source>
</reference>
<feature type="compositionally biased region" description="Basic and acidic residues" evidence="3">
    <location>
        <begin position="7"/>
        <end position="20"/>
    </location>
</feature>
<feature type="compositionally biased region" description="Basic and acidic residues" evidence="3">
    <location>
        <begin position="100"/>
        <end position="117"/>
    </location>
</feature>
<dbReference type="AlphaFoldDB" id="A0A2U1PVY5"/>
<comment type="caution">
    <text evidence="4">The sequence shown here is derived from an EMBL/GenBank/DDBJ whole genome shotgun (WGS) entry which is preliminary data.</text>
</comment>
<feature type="region of interest" description="Disordered" evidence="3">
    <location>
        <begin position="1"/>
        <end position="160"/>
    </location>
</feature>
<proteinExistence type="inferred from homology"/>
<dbReference type="PANTHER" id="PTHR33346:SF42">
    <property type="entry name" value="DEHYDRIN XERO 1"/>
    <property type="match status" value="1"/>
</dbReference>
<evidence type="ECO:0000256" key="3">
    <source>
        <dbReference type="SAM" id="MobiDB-lite"/>
    </source>
</evidence>
<dbReference type="EMBL" id="PKPP01000678">
    <property type="protein sequence ID" value="PWA89867.1"/>
    <property type="molecule type" value="Genomic_DNA"/>
</dbReference>
<dbReference type="OrthoDB" id="1166395at2759"/>
<protein>
    <submittedName>
        <fullName evidence="4">Dehydrin</fullName>
    </submittedName>
</protein>
<organism evidence="4 5">
    <name type="scientific">Artemisia annua</name>
    <name type="common">Sweet wormwood</name>
    <dbReference type="NCBI Taxonomy" id="35608"/>
    <lineage>
        <taxon>Eukaryota</taxon>
        <taxon>Viridiplantae</taxon>
        <taxon>Streptophyta</taxon>
        <taxon>Embryophyta</taxon>
        <taxon>Tracheophyta</taxon>
        <taxon>Spermatophyta</taxon>
        <taxon>Magnoliopsida</taxon>
        <taxon>eudicotyledons</taxon>
        <taxon>Gunneridae</taxon>
        <taxon>Pentapetalae</taxon>
        <taxon>asterids</taxon>
        <taxon>campanulids</taxon>
        <taxon>Asterales</taxon>
        <taxon>Asteraceae</taxon>
        <taxon>Asteroideae</taxon>
        <taxon>Anthemideae</taxon>
        <taxon>Artemisiinae</taxon>
        <taxon>Artemisia</taxon>
    </lineage>
</organism>
<keyword evidence="5" id="KW-1185">Reference proteome</keyword>
<dbReference type="InterPro" id="IPR000167">
    <property type="entry name" value="Dehydrin"/>
</dbReference>
<evidence type="ECO:0000313" key="4">
    <source>
        <dbReference type="EMBL" id="PWA89867.1"/>
    </source>
</evidence>
<dbReference type="GO" id="GO:0005829">
    <property type="term" value="C:cytosol"/>
    <property type="evidence" value="ECO:0007669"/>
    <property type="project" value="TreeGrafter"/>
</dbReference>
<dbReference type="GO" id="GO:0009414">
    <property type="term" value="P:response to water deprivation"/>
    <property type="evidence" value="ECO:0007669"/>
    <property type="project" value="TreeGrafter"/>
</dbReference>
<comment type="similarity">
    <text evidence="1 2">Belongs to the plant dehydrin family.</text>
</comment>
<dbReference type="PROSITE" id="PS00823">
    <property type="entry name" value="DEHYDRIN_2"/>
    <property type="match status" value="1"/>
</dbReference>
<evidence type="ECO:0000256" key="1">
    <source>
        <dbReference type="ARBA" id="ARBA00008403"/>
    </source>
</evidence>
<name>A0A2U1PVY5_ARTAN</name>
<accession>A0A2U1PVY5</accession>
<dbReference type="InterPro" id="IPR030513">
    <property type="entry name" value="Dehydrin_CS"/>
</dbReference>
<dbReference type="Proteomes" id="UP000245207">
    <property type="component" value="Unassembled WGS sequence"/>
</dbReference>
<sequence length="160" mass="16250">MAQHGEQYMKQEGHQTDKHVHNPLHSTTAGHEIGGTGANVHSTVTGHEIGGTKTNMGTGGGHGYEEGKHGGAGGILHRTGSGSSSSSESDGEGGRRKKKGMVEKIKEKLPGSDHGADQHTTPASATVGGGGCGNVGEEGHEKKGLMDKIKDKLPGGGTSK</sequence>
<dbReference type="PANTHER" id="PTHR33346">
    <property type="entry name" value="DEHYDRIN XERO 2-RELATED"/>
    <property type="match status" value="1"/>
</dbReference>
<feature type="compositionally biased region" description="Gly residues" evidence="3">
    <location>
        <begin position="127"/>
        <end position="136"/>
    </location>
</feature>
<feature type="compositionally biased region" description="Basic and acidic residues" evidence="3">
    <location>
        <begin position="137"/>
        <end position="153"/>
    </location>
</feature>
<dbReference type="GO" id="GO:0009737">
    <property type="term" value="P:response to abscisic acid"/>
    <property type="evidence" value="ECO:0007669"/>
    <property type="project" value="TreeGrafter"/>
</dbReference>
<dbReference type="STRING" id="35608.A0A2U1PVY5"/>
<gene>
    <name evidence="4" type="ORF">CTI12_AA106510</name>
</gene>